<reference evidence="2" key="1">
    <citation type="journal article" date="2023" name="G3 (Bethesda)">
        <title>Whole genome assemblies of Zophobas morio and Tenebrio molitor.</title>
        <authorList>
            <person name="Kaur S."/>
            <person name="Stinson S.A."/>
            <person name="diCenzo G.C."/>
        </authorList>
    </citation>
    <scope>NUCLEOTIDE SEQUENCE</scope>
    <source>
        <strain evidence="2">QUZm001</strain>
    </source>
</reference>
<sequence length="278" mass="31371">MRNRACPSSTTRGHFLLIAFYCSHCDLLVRTAGDKNWWPRRAVVKNGQLQISGCHGEGAPTALRLPLRHLSLQAGALPNSLSLCRGQSVVLTIQTANERSFEAWVKTIAIELIRQTPLEDVKYLDIFTLANYWGRKPTNKDCNSNYIEPLDAQCTVCNNISNEPIFEETAIETLFKKCQNSENYVPVKEKLILFESLCKLGRKVRSTEDVSCKTTVGATKRARSMHDLSNLNGHSAVREICKYFEVKSEANVNSVHRYGTITRFNRSDSQLNSVQKPF</sequence>
<evidence type="ECO:0000313" key="3">
    <source>
        <dbReference type="Proteomes" id="UP001168821"/>
    </source>
</evidence>
<evidence type="ECO:0000313" key="2">
    <source>
        <dbReference type="EMBL" id="KAJ3646593.1"/>
    </source>
</evidence>
<accession>A0AA38HZR6</accession>
<proteinExistence type="predicted"/>
<keyword evidence="3" id="KW-1185">Reference proteome</keyword>
<feature type="chain" id="PRO_5041431554" description="PH domain-containing protein" evidence="1">
    <location>
        <begin position="26"/>
        <end position="278"/>
    </location>
</feature>
<evidence type="ECO:0000256" key="1">
    <source>
        <dbReference type="SAM" id="SignalP"/>
    </source>
</evidence>
<dbReference type="AlphaFoldDB" id="A0AA38HZR6"/>
<dbReference type="Proteomes" id="UP001168821">
    <property type="component" value="Unassembled WGS sequence"/>
</dbReference>
<protein>
    <recommendedName>
        <fullName evidence="4">PH domain-containing protein</fullName>
    </recommendedName>
</protein>
<feature type="signal peptide" evidence="1">
    <location>
        <begin position="1"/>
        <end position="25"/>
    </location>
</feature>
<name>A0AA38HZR6_9CUCU</name>
<gene>
    <name evidence="2" type="ORF">Zmor_024174</name>
</gene>
<keyword evidence="1" id="KW-0732">Signal</keyword>
<evidence type="ECO:0008006" key="4">
    <source>
        <dbReference type="Google" id="ProtNLM"/>
    </source>
</evidence>
<dbReference type="EMBL" id="JALNTZ010000007">
    <property type="protein sequence ID" value="KAJ3646593.1"/>
    <property type="molecule type" value="Genomic_DNA"/>
</dbReference>
<comment type="caution">
    <text evidence="2">The sequence shown here is derived from an EMBL/GenBank/DDBJ whole genome shotgun (WGS) entry which is preliminary data.</text>
</comment>
<organism evidence="2 3">
    <name type="scientific">Zophobas morio</name>
    <dbReference type="NCBI Taxonomy" id="2755281"/>
    <lineage>
        <taxon>Eukaryota</taxon>
        <taxon>Metazoa</taxon>
        <taxon>Ecdysozoa</taxon>
        <taxon>Arthropoda</taxon>
        <taxon>Hexapoda</taxon>
        <taxon>Insecta</taxon>
        <taxon>Pterygota</taxon>
        <taxon>Neoptera</taxon>
        <taxon>Endopterygota</taxon>
        <taxon>Coleoptera</taxon>
        <taxon>Polyphaga</taxon>
        <taxon>Cucujiformia</taxon>
        <taxon>Tenebrionidae</taxon>
        <taxon>Zophobas</taxon>
    </lineage>
</organism>